<evidence type="ECO:0000313" key="3">
    <source>
        <dbReference type="Proteomes" id="UP001321749"/>
    </source>
</evidence>
<keyword evidence="3" id="KW-1185">Reference proteome</keyword>
<reference evidence="2" key="2">
    <citation type="submission" date="2023-06" db="EMBL/GenBank/DDBJ databases">
        <authorList>
            <consortium name="Lawrence Berkeley National Laboratory"/>
            <person name="Mondo S.J."/>
            <person name="Hensen N."/>
            <person name="Bonometti L."/>
            <person name="Westerberg I."/>
            <person name="Brannstrom I.O."/>
            <person name="Guillou S."/>
            <person name="Cros-Aarteil S."/>
            <person name="Calhoun S."/>
            <person name="Haridas S."/>
            <person name="Kuo A."/>
            <person name="Pangilinan J."/>
            <person name="Riley R."/>
            <person name="Labutti K."/>
            <person name="Andreopoulos B."/>
            <person name="Lipzen A."/>
            <person name="Chen C."/>
            <person name="Yanf M."/>
            <person name="Daum C."/>
            <person name="Ng V."/>
            <person name="Clum A."/>
            <person name="Steindorff A."/>
            <person name="Ohm R."/>
            <person name="Martin F."/>
            <person name="Silar P."/>
            <person name="Natvig D."/>
            <person name="Lalanne C."/>
            <person name="Gautier V."/>
            <person name="Ament-Velasquez S.L."/>
            <person name="Kruys A."/>
            <person name="Hutchinson M.I."/>
            <person name="Powell A.J."/>
            <person name="Barry K."/>
            <person name="Miller A.N."/>
            <person name="Grigoriev I.V."/>
            <person name="Debuchy R."/>
            <person name="Gladieux P."/>
            <person name="Thoren M.H."/>
            <person name="Johannesson H."/>
        </authorList>
    </citation>
    <scope>NUCLEOTIDE SEQUENCE</scope>
    <source>
        <strain evidence="2">PSN324</strain>
    </source>
</reference>
<evidence type="ECO:0000313" key="2">
    <source>
        <dbReference type="EMBL" id="KAK4460407.1"/>
    </source>
</evidence>
<gene>
    <name evidence="2" type="ORF">QBC42DRAFT_272501</name>
</gene>
<reference evidence="2" key="1">
    <citation type="journal article" date="2023" name="Mol. Phylogenet. Evol.">
        <title>Genome-scale phylogeny and comparative genomics of the fungal order Sordariales.</title>
        <authorList>
            <person name="Hensen N."/>
            <person name="Bonometti L."/>
            <person name="Westerberg I."/>
            <person name="Brannstrom I.O."/>
            <person name="Guillou S."/>
            <person name="Cros-Aarteil S."/>
            <person name="Calhoun S."/>
            <person name="Haridas S."/>
            <person name="Kuo A."/>
            <person name="Mondo S."/>
            <person name="Pangilinan J."/>
            <person name="Riley R."/>
            <person name="LaButti K."/>
            <person name="Andreopoulos B."/>
            <person name="Lipzen A."/>
            <person name="Chen C."/>
            <person name="Yan M."/>
            <person name="Daum C."/>
            <person name="Ng V."/>
            <person name="Clum A."/>
            <person name="Steindorff A."/>
            <person name="Ohm R.A."/>
            <person name="Martin F."/>
            <person name="Silar P."/>
            <person name="Natvig D.O."/>
            <person name="Lalanne C."/>
            <person name="Gautier V."/>
            <person name="Ament-Velasquez S.L."/>
            <person name="Kruys A."/>
            <person name="Hutchinson M.I."/>
            <person name="Powell A.J."/>
            <person name="Barry K."/>
            <person name="Miller A.N."/>
            <person name="Grigoriev I.V."/>
            <person name="Debuchy R."/>
            <person name="Gladieux P."/>
            <person name="Hiltunen Thoren M."/>
            <person name="Johannesson H."/>
        </authorList>
    </citation>
    <scope>NUCLEOTIDE SEQUENCE</scope>
    <source>
        <strain evidence="2">PSN324</strain>
    </source>
</reference>
<sequence>MNTILMSITQTTIAMQLTAVFSLLLTAASASAGSITKRCSPARDPEWYNGYLPPAPCWQTFNTACQPFLRSDTQMTIDAPHNLVIVYGVDQSCAATIKEELARELDGRKTYGWQQQHGKLTLIDGGILVISNMTAQTVERYGKLTTLQM</sequence>
<dbReference type="EMBL" id="MU865013">
    <property type="protein sequence ID" value="KAK4460407.1"/>
    <property type="molecule type" value="Genomic_DNA"/>
</dbReference>
<dbReference type="AlphaFoldDB" id="A0AAV9HIL7"/>
<proteinExistence type="predicted"/>
<organism evidence="2 3">
    <name type="scientific">Cladorrhinum samala</name>
    <dbReference type="NCBI Taxonomy" id="585594"/>
    <lineage>
        <taxon>Eukaryota</taxon>
        <taxon>Fungi</taxon>
        <taxon>Dikarya</taxon>
        <taxon>Ascomycota</taxon>
        <taxon>Pezizomycotina</taxon>
        <taxon>Sordariomycetes</taxon>
        <taxon>Sordariomycetidae</taxon>
        <taxon>Sordariales</taxon>
        <taxon>Podosporaceae</taxon>
        <taxon>Cladorrhinum</taxon>
    </lineage>
</organism>
<accession>A0AAV9HIL7</accession>
<dbReference type="Proteomes" id="UP001321749">
    <property type="component" value="Unassembled WGS sequence"/>
</dbReference>
<feature type="chain" id="PRO_5043911507" evidence="1">
    <location>
        <begin position="33"/>
        <end position="149"/>
    </location>
</feature>
<comment type="caution">
    <text evidence="2">The sequence shown here is derived from an EMBL/GenBank/DDBJ whole genome shotgun (WGS) entry which is preliminary data.</text>
</comment>
<keyword evidence="1" id="KW-0732">Signal</keyword>
<evidence type="ECO:0000256" key="1">
    <source>
        <dbReference type="SAM" id="SignalP"/>
    </source>
</evidence>
<protein>
    <submittedName>
        <fullName evidence="2">Uncharacterized protein</fullName>
    </submittedName>
</protein>
<feature type="signal peptide" evidence="1">
    <location>
        <begin position="1"/>
        <end position="32"/>
    </location>
</feature>
<name>A0AAV9HIL7_9PEZI</name>